<proteinExistence type="predicted"/>
<dbReference type="EMBL" id="AMCV02000023">
    <property type="protein sequence ID" value="TDZ18614.1"/>
    <property type="molecule type" value="Genomic_DNA"/>
</dbReference>
<evidence type="ECO:0000313" key="2">
    <source>
        <dbReference type="Proteomes" id="UP000014480"/>
    </source>
</evidence>
<reference evidence="2" key="2">
    <citation type="journal article" date="2019" name="Mol. Plant Microbe Interact.">
        <title>Genome sequence resources for four phytopathogenic fungi from the Colletotrichum orbiculare species complex.</title>
        <authorList>
            <person name="Gan P."/>
            <person name="Tsushima A."/>
            <person name="Narusaka M."/>
            <person name="Narusaka Y."/>
            <person name="Takano Y."/>
            <person name="Kubo Y."/>
            <person name="Shirasu K."/>
        </authorList>
    </citation>
    <scope>GENOME REANNOTATION</scope>
    <source>
        <strain evidence="2">104-T / ATCC 96160 / CBS 514.97 / LARS 414 / MAFF 240422</strain>
    </source>
</reference>
<sequence>MCEGLHCLAHGSSVSSEEAETLAEMVFADEKRISKVGPALSSRVRGQTQCERLRRIFPSYRYRHMAVWA</sequence>
<comment type="caution">
    <text evidence="1">The sequence shown here is derived from an EMBL/GenBank/DDBJ whole genome shotgun (WGS) entry which is preliminary data.</text>
</comment>
<organism evidence="1 2">
    <name type="scientific">Colletotrichum orbiculare (strain 104-T / ATCC 96160 / CBS 514.97 / LARS 414 / MAFF 240422)</name>
    <name type="common">Cucumber anthracnose fungus</name>
    <name type="synonym">Colletotrichum lagenarium</name>
    <dbReference type="NCBI Taxonomy" id="1213857"/>
    <lineage>
        <taxon>Eukaryota</taxon>
        <taxon>Fungi</taxon>
        <taxon>Dikarya</taxon>
        <taxon>Ascomycota</taxon>
        <taxon>Pezizomycotina</taxon>
        <taxon>Sordariomycetes</taxon>
        <taxon>Hypocreomycetidae</taxon>
        <taxon>Glomerellales</taxon>
        <taxon>Glomerellaceae</taxon>
        <taxon>Colletotrichum</taxon>
        <taxon>Colletotrichum orbiculare species complex</taxon>
    </lineage>
</organism>
<dbReference type="Proteomes" id="UP000014480">
    <property type="component" value="Unassembled WGS sequence"/>
</dbReference>
<keyword evidence="2" id="KW-1185">Reference proteome</keyword>
<protein>
    <submittedName>
        <fullName evidence="1">Uncharacterized protein</fullName>
    </submittedName>
</protein>
<accession>A0A484FM87</accession>
<evidence type="ECO:0000313" key="1">
    <source>
        <dbReference type="EMBL" id="TDZ18614.1"/>
    </source>
</evidence>
<name>A0A484FM87_COLOR</name>
<reference evidence="2" key="1">
    <citation type="journal article" date="2013" name="New Phytol.">
        <title>Comparative genomic and transcriptomic analyses reveal the hemibiotrophic stage shift of Colletotrichum fungi.</title>
        <authorList>
            <person name="Gan P."/>
            <person name="Ikeda K."/>
            <person name="Irieda H."/>
            <person name="Narusaka M."/>
            <person name="O'Connell R.J."/>
            <person name="Narusaka Y."/>
            <person name="Takano Y."/>
            <person name="Kubo Y."/>
            <person name="Shirasu K."/>
        </authorList>
    </citation>
    <scope>NUCLEOTIDE SEQUENCE [LARGE SCALE GENOMIC DNA]</scope>
    <source>
        <strain evidence="2">104-T / ATCC 96160 / CBS 514.97 / LARS 414 / MAFF 240422</strain>
    </source>
</reference>
<gene>
    <name evidence="1" type="ORF">Cob_v008445</name>
</gene>
<dbReference type="AlphaFoldDB" id="A0A484FM87"/>